<proteinExistence type="predicted"/>
<reference evidence="1" key="1">
    <citation type="submission" date="2018-10" db="EMBL/GenBank/DDBJ databases">
        <title>Hidden diversity of soil giant viruses.</title>
        <authorList>
            <person name="Schulz F."/>
            <person name="Alteio L."/>
            <person name="Goudeau D."/>
            <person name="Ryan E.M."/>
            <person name="Malmstrom R.R."/>
            <person name="Blanchard J."/>
            <person name="Woyke T."/>
        </authorList>
    </citation>
    <scope>NUCLEOTIDE SEQUENCE</scope>
    <source>
        <strain evidence="1">HYV1</strain>
    </source>
</reference>
<sequence>MLLTVSKLAEGNIRKYLTVLNGTQVGFRPWGLIDGITPLQQQWIISTNRFTNFVTITSLSNTLPQGIIEVCGFCNLGSLECEGGLFPDVRSQSTLRVNYSSNTVQLDFPFTPCVQGQPFQDVFFCIQGSLIKPFAWKFINGSYNIVYLHSLPTDDLIHIADPNLPTPGQFDAQWQTEEI</sequence>
<evidence type="ECO:0000313" key="1">
    <source>
        <dbReference type="EMBL" id="AYV83032.1"/>
    </source>
</evidence>
<protein>
    <submittedName>
        <fullName evidence="1">Uncharacterized protein</fullName>
    </submittedName>
</protein>
<accession>A0A3G5A7L2</accession>
<organism evidence="1">
    <name type="scientific">Hyperionvirus sp</name>
    <dbReference type="NCBI Taxonomy" id="2487770"/>
    <lineage>
        <taxon>Viruses</taxon>
        <taxon>Varidnaviria</taxon>
        <taxon>Bamfordvirae</taxon>
        <taxon>Nucleocytoviricota</taxon>
        <taxon>Megaviricetes</taxon>
        <taxon>Imitervirales</taxon>
        <taxon>Mimiviridae</taxon>
        <taxon>Klosneuvirinae</taxon>
    </lineage>
</organism>
<gene>
    <name evidence="1" type="ORF">Hyperionvirus3_178</name>
</gene>
<dbReference type="EMBL" id="MK072385">
    <property type="protein sequence ID" value="AYV83032.1"/>
    <property type="molecule type" value="Genomic_DNA"/>
</dbReference>
<name>A0A3G5A7L2_9VIRU</name>